<comment type="similarity">
    <text evidence="4">Belongs to the acyltransferase PapA5 family.</text>
</comment>
<evidence type="ECO:0000256" key="3">
    <source>
        <dbReference type="ARBA" id="ARBA00001907"/>
    </source>
</evidence>
<evidence type="ECO:0000256" key="4">
    <source>
        <dbReference type="ARBA" id="ARBA00006558"/>
    </source>
</evidence>
<dbReference type="HOGENOM" id="CLU_618074_0_0_11"/>
<evidence type="ECO:0000256" key="12">
    <source>
        <dbReference type="SAM" id="MobiDB-lite"/>
    </source>
</evidence>
<dbReference type="GO" id="GO:0016746">
    <property type="term" value="F:acyltransferase activity"/>
    <property type="evidence" value="ECO:0007669"/>
    <property type="project" value="UniProtKB-KW"/>
</dbReference>
<feature type="region of interest" description="Disordered" evidence="12">
    <location>
        <begin position="61"/>
        <end position="81"/>
    </location>
</feature>
<geneLocation type="plasmid" evidence="15 16">
    <name>pSCATT</name>
</geneLocation>
<dbReference type="RefSeq" id="WP_014627147.1">
    <property type="nucleotide sequence ID" value="NC_017585.1"/>
</dbReference>
<evidence type="ECO:0000256" key="1">
    <source>
        <dbReference type="ARBA" id="ARBA00000026"/>
    </source>
</evidence>
<feature type="region of interest" description="Disordered" evidence="12">
    <location>
        <begin position="371"/>
        <end position="431"/>
    </location>
</feature>
<feature type="domain" description="Condensation" evidence="13">
    <location>
        <begin position="86"/>
        <end position="148"/>
    </location>
</feature>
<dbReference type="InterPro" id="IPR023213">
    <property type="entry name" value="CAT-like_dom_sf"/>
</dbReference>
<accession>G8XHK8</accession>
<dbReference type="SUPFAM" id="SSF52777">
    <property type="entry name" value="CoA-dependent acyltransferases"/>
    <property type="match status" value="2"/>
</dbReference>
<dbReference type="Gene3D" id="3.30.559.30">
    <property type="entry name" value="Nonribosomal peptide synthetase, condensation domain"/>
    <property type="match status" value="1"/>
</dbReference>
<keyword evidence="7" id="KW-0808">Transferase</keyword>
<evidence type="ECO:0000313" key="15">
    <source>
        <dbReference type="EMBL" id="AEW99845.1"/>
    </source>
</evidence>
<dbReference type="PANTHER" id="PTHR28037:SF1">
    <property type="entry name" value="ALCOHOL O-ACETYLTRANSFERASE 1-RELATED"/>
    <property type="match status" value="1"/>
</dbReference>
<dbReference type="PATRIC" id="fig|1003195.29.peg.7448"/>
<reference evidence="16" key="1">
    <citation type="submission" date="2011-12" db="EMBL/GenBank/DDBJ databases">
        <title>Complete genome sequence of Streptomyces cattleya strain DSM 46488.</title>
        <authorList>
            <person name="Ou H.-Y."/>
            <person name="Li P."/>
            <person name="Zhao C."/>
            <person name="O'Hagan D."/>
            <person name="Deng Z."/>
        </authorList>
    </citation>
    <scope>NUCLEOTIDE SEQUENCE [LARGE SCALE GENOMIC DNA]</scope>
    <source>
        <strain evidence="16">ATCC 35852 / DSM 46488 / JCM 4925 / NBRC 14057 / NRRL 8057</strain>
        <plasmid evidence="16">Plasmid pSCATT</plasmid>
    </source>
</reference>
<feature type="compositionally biased region" description="Pro residues" evidence="12">
    <location>
        <begin position="387"/>
        <end position="406"/>
    </location>
</feature>
<dbReference type="Proteomes" id="UP000007842">
    <property type="component" value="Plasmid pSCATT"/>
</dbReference>
<evidence type="ECO:0000256" key="9">
    <source>
        <dbReference type="ARBA" id="ARBA00030465"/>
    </source>
</evidence>
<name>G8XHK8_STREN</name>
<dbReference type="AlphaFoldDB" id="G8XHK8"/>
<proteinExistence type="inferred from homology"/>
<keyword evidence="8" id="KW-0012">Acyltransferase</keyword>
<keyword evidence="16" id="KW-1185">Reference proteome</keyword>
<evidence type="ECO:0000256" key="2">
    <source>
        <dbReference type="ARBA" id="ARBA00000625"/>
    </source>
</evidence>
<evidence type="ECO:0000256" key="7">
    <source>
        <dbReference type="ARBA" id="ARBA00022679"/>
    </source>
</evidence>
<protein>
    <recommendedName>
        <fullName evidence="6">Phthiocerol/phthiodiolone dimycocerosyl transferase</fullName>
        <ecNumber evidence="5">2.3.1.282</ecNumber>
    </recommendedName>
    <alternativeName>
        <fullName evidence="11">Acyltransferase PapA5</fullName>
    </alternativeName>
    <alternativeName>
        <fullName evidence="9">Phthiocerol/phthiodiolone O-acyltransferase</fullName>
    </alternativeName>
    <alternativeName>
        <fullName evidence="10">Polyketide synthase-associated protein A5</fullName>
    </alternativeName>
</protein>
<dbReference type="EC" id="2.3.1.282" evidence="5"/>
<sequence>MGTHRSLSPGEAALARTGTPAVTGVTVHGRLDTGALARAMELMCSWHPVLTCRITGTVGGPSLVTTPRRRPPLRESAGDDPWPVDAPFALDEPLMRATVVHRPDDTHLLAFALHHAVSDGMSALTALSRLWQTYTALLAGVRPAPPPTRAELPRAVDELLARRHPRHDIDAWLARQEAASAGQPAPARLPARGTPPGTGPPHGAHLHTTELTSAQAVRLYRTAREAGTTPAALVCALIMLAARARLGPDAGPLPLALGVTVDLRSRTAPPVPRHHIMQAASLVPVTAPVAAGDAPAAIARTVAGQLASALADAWPERQVMAAGRLLAGPAPLPFTAMVSNLAACPVRLDPPPGTAVTGLFAYAPPPAPFPPSSSPAPAGAWGSTWPPRAPGSTPPRRPVWPAPSPISSPGSWTSRGKRSEYLIPFPGSDRA</sequence>
<gene>
    <name evidence="15" type="ordered locus">SCATT_p16520</name>
</gene>
<evidence type="ECO:0000256" key="10">
    <source>
        <dbReference type="ARBA" id="ARBA00032317"/>
    </source>
</evidence>
<feature type="domain" description="Phthiocerol/phthiodiolone dimycocerosyl transferase C-terminal" evidence="14">
    <location>
        <begin position="203"/>
        <end position="359"/>
    </location>
</feature>
<organism evidence="15 16">
    <name type="scientific">Streptantibioticus cattleyicolor (strain ATCC 35852 / DSM 46488 / JCM 4925 / NBRC 14057 / NRRL 8057)</name>
    <name type="common">Streptomyces cattleya</name>
    <dbReference type="NCBI Taxonomy" id="1003195"/>
    <lineage>
        <taxon>Bacteria</taxon>
        <taxon>Bacillati</taxon>
        <taxon>Actinomycetota</taxon>
        <taxon>Actinomycetes</taxon>
        <taxon>Kitasatosporales</taxon>
        <taxon>Streptomycetaceae</taxon>
        <taxon>Streptantibioticus</taxon>
    </lineage>
</organism>
<dbReference type="PANTHER" id="PTHR28037">
    <property type="entry name" value="ALCOHOL O-ACETYLTRANSFERASE 1-RELATED"/>
    <property type="match status" value="1"/>
</dbReference>
<evidence type="ECO:0000259" key="14">
    <source>
        <dbReference type="Pfam" id="PF16911"/>
    </source>
</evidence>
<dbReference type="InterPro" id="IPR001242">
    <property type="entry name" value="Condensation_dom"/>
</dbReference>
<comment type="catalytic activity">
    <reaction evidence="2">
        <text>2 a mycocerosyl-[mycocerosic acid synthase] + a phenolphthiocerol = a dimycocerosyl phenolphthiocerol + 2 holo-[mycocerosic acid synthase].</text>
        <dbReference type="EC" id="2.3.1.282"/>
    </reaction>
</comment>
<evidence type="ECO:0000256" key="8">
    <source>
        <dbReference type="ARBA" id="ARBA00023315"/>
    </source>
</evidence>
<comment type="catalytic activity">
    <reaction evidence="3">
        <text>2 a mycocerosyl-[mycocerosic acid synthase] + a phthiodiolone = a dimycocerosyl phthiodiolone + 2 holo-[mycocerosic acid synthase].</text>
        <dbReference type="EC" id="2.3.1.282"/>
    </reaction>
</comment>
<evidence type="ECO:0000259" key="13">
    <source>
        <dbReference type="Pfam" id="PF00668"/>
    </source>
</evidence>
<feature type="region of interest" description="Disordered" evidence="12">
    <location>
        <begin position="177"/>
        <end position="206"/>
    </location>
</feature>
<dbReference type="Gene3D" id="3.30.559.10">
    <property type="entry name" value="Chloramphenicol acetyltransferase-like domain"/>
    <property type="match status" value="1"/>
</dbReference>
<comment type="catalytic activity">
    <reaction evidence="1">
        <text>2 a mycocerosyl-[mycocerosic acid synthase] + a phthiocerol = a dimycocerosyl phthiocerol + 2 holo-[mycocerosic acid synthase].</text>
        <dbReference type="EC" id="2.3.1.282"/>
    </reaction>
</comment>
<dbReference type="KEGG" id="scy:SCATT_p16520"/>
<evidence type="ECO:0000256" key="5">
    <source>
        <dbReference type="ARBA" id="ARBA00012866"/>
    </source>
</evidence>
<keyword evidence="15" id="KW-0614">Plasmid</keyword>
<dbReference type="InterPro" id="IPR052058">
    <property type="entry name" value="Alcohol_O-acetyltransferase"/>
</dbReference>
<dbReference type="GO" id="GO:0008610">
    <property type="term" value="P:lipid biosynthetic process"/>
    <property type="evidence" value="ECO:0007669"/>
    <property type="project" value="UniProtKB-ARBA"/>
</dbReference>
<dbReference type="InterPro" id="IPR031641">
    <property type="entry name" value="PapA_C"/>
</dbReference>
<evidence type="ECO:0000256" key="6">
    <source>
        <dbReference type="ARBA" id="ARBA00013449"/>
    </source>
</evidence>
<dbReference type="EMBL" id="CP003229">
    <property type="protein sequence ID" value="AEW99845.1"/>
    <property type="molecule type" value="Genomic_DNA"/>
</dbReference>
<evidence type="ECO:0000313" key="16">
    <source>
        <dbReference type="Proteomes" id="UP000007842"/>
    </source>
</evidence>
<evidence type="ECO:0000256" key="11">
    <source>
        <dbReference type="ARBA" id="ARBA00033407"/>
    </source>
</evidence>
<dbReference type="Pfam" id="PF16911">
    <property type="entry name" value="PapA_C"/>
    <property type="match status" value="1"/>
</dbReference>
<dbReference type="Pfam" id="PF00668">
    <property type="entry name" value="Condensation"/>
    <property type="match status" value="1"/>
</dbReference>